<evidence type="ECO:0000313" key="2">
    <source>
        <dbReference type="Proteomes" id="UP000663845"/>
    </source>
</evidence>
<comment type="caution">
    <text evidence="1">The sequence shown here is derived from an EMBL/GenBank/DDBJ whole genome shotgun (WGS) entry which is preliminary data.</text>
</comment>
<protein>
    <submittedName>
        <fullName evidence="1">Uncharacterized protein</fullName>
    </submittedName>
</protein>
<dbReference type="EMBL" id="CAJNOG010002354">
    <property type="protein sequence ID" value="CAF1501571.1"/>
    <property type="molecule type" value="Genomic_DNA"/>
</dbReference>
<name>A0A815T6R8_9BILA</name>
<proteinExistence type="predicted"/>
<gene>
    <name evidence="1" type="ORF">JYZ213_LOCUS43513</name>
</gene>
<evidence type="ECO:0000313" key="1">
    <source>
        <dbReference type="EMBL" id="CAF1501571.1"/>
    </source>
</evidence>
<reference evidence="1" key="1">
    <citation type="submission" date="2021-02" db="EMBL/GenBank/DDBJ databases">
        <authorList>
            <person name="Nowell W R."/>
        </authorList>
    </citation>
    <scope>NUCLEOTIDE SEQUENCE</scope>
</reference>
<dbReference type="AlphaFoldDB" id="A0A815T6R8"/>
<accession>A0A815T6R8</accession>
<dbReference type="Proteomes" id="UP000663845">
    <property type="component" value="Unassembled WGS sequence"/>
</dbReference>
<organism evidence="1 2">
    <name type="scientific">Adineta steineri</name>
    <dbReference type="NCBI Taxonomy" id="433720"/>
    <lineage>
        <taxon>Eukaryota</taxon>
        <taxon>Metazoa</taxon>
        <taxon>Spiralia</taxon>
        <taxon>Gnathifera</taxon>
        <taxon>Rotifera</taxon>
        <taxon>Eurotatoria</taxon>
        <taxon>Bdelloidea</taxon>
        <taxon>Adinetida</taxon>
        <taxon>Adinetidae</taxon>
        <taxon>Adineta</taxon>
    </lineage>
</organism>
<sequence>MSNKSFNLFQNATTQIKNILSNDKTKPNQTNECIISEKPSTIDDTNDCIFNTNGNKTDDLLKYQPDLYEDDKFRACFLDCSCDCSAEKITQGRIVSTTDLGIFEKLLKNFQSNNYKIFCDCQCGDNQQRSFSFNYSAGQQK</sequence>